<evidence type="ECO:0000256" key="1">
    <source>
        <dbReference type="ARBA" id="ARBA00022729"/>
    </source>
</evidence>
<dbReference type="Gene3D" id="2.50.20.10">
    <property type="entry name" value="Lipoprotein localisation LolA/LolB/LppX"/>
    <property type="match status" value="1"/>
</dbReference>
<accession>A0A2N1IZD8</accession>
<reference evidence="2 3" key="1">
    <citation type="submission" date="2017-09" db="EMBL/GenBank/DDBJ databases">
        <title>Genomics of the genus Arcobacter.</title>
        <authorList>
            <person name="Perez-Cataluna A."/>
            <person name="Figueras M.J."/>
            <person name="Salas-Masso N."/>
        </authorList>
    </citation>
    <scope>NUCLEOTIDE SEQUENCE [LARGE SCALE GENOMIC DNA]</scope>
    <source>
        <strain evidence="2 3">DSM 18005</strain>
    </source>
</reference>
<proteinExistence type="predicted"/>
<comment type="caution">
    <text evidence="2">The sequence shown here is derived from an EMBL/GenBank/DDBJ whole genome shotgun (WGS) entry which is preliminary data.</text>
</comment>
<dbReference type="InterPro" id="IPR029046">
    <property type="entry name" value="LolA/LolB/LppX"/>
</dbReference>
<dbReference type="InterPro" id="IPR004564">
    <property type="entry name" value="OM_lipoprot_carrier_LolA-like"/>
</dbReference>
<protein>
    <submittedName>
        <fullName evidence="2">Cell envelope biogenesis protein LolA</fullName>
    </submittedName>
</protein>
<dbReference type="Pfam" id="PF03548">
    <property type="entry name" value="LolA"/>
    <property type="match status" value="2"/>
</dbReference>
<organism evidence="2 3">
    <name type="scientific">Malaciobacter halophilus</name>
    <dbReference type="NCBI Taxonomy" id="197482"/>
    <lineage>
        <taxon>Bacteria</taxon>
        <taxon>Pseudomonadati</taxon>
        <taxon>Campylobacterota</taxon>
        <taxon>Epsilonproteobacteria</taxon>
        <taxon>Campylobacterales</taxon>
        <taxon>Arcobacteraceae</taxon>
        <taxon>Malaciobacter</taxon>
    </lineage>
</organism>
<dbReference type="PANTHER" id="PTHR35869">
    <property type="entry name" value="OUTER-MEMBRANE LIPOPROTEIN CARRIER PROTEIN"/>
    <property type="match status" value="1"/>
</dbReference>
<name>A0A2N1IZD8_9BACT</name>
<sequence>MFYRFIFLLGVFTLTFSFANVFKNIKSFKADFIQTIKNSSNSNIEYKGEVFIKNSGKVLWKYKKPIIKNVYINENFAIIDEPELEQAIFTSLDSKINLIKLLNGAKKITTNKYKAKLYETEYEIVVKNDKISKISYIDELENQVLITFSNIEQNIQLKDSLFKFTAPKYYDIIRK</sequence>
<dbReference type="EMBL" id="NXIF01000087">
    <property type="protein sequence ID" value="PKI79663.1"/>
    <property type="molecule type" value="Genomic_DNA"/>
</dbReference>
<dbReference type="CDD" id="cd16325">
    <property type="entry name" value="LolA"/>
    <property type="match status" value="1"/>
</dbReference>
<dbReference type="SUPFAM" id="SSF89392">
    <property type="entry name" value="Prokaryotic lipoproteins and lipoprotein localization factors"/>
    <property type="match status" value="1"/>
</dbReference>
<dbReference type="OrthoDB" id="5339202at2"/>
<keyword evidence="1" id="KW-0732">Signal</keyword>
<evidence type="ECO:0000313" key="2">
    <source>
        <dbReference type="EMBL" id="PKI79663.1"/>
    </source>
</evidence>
<dbReference type="PANTHER" id="PTHR35869:SF1">
    <property type="entry name" value="OUTER-MEMBRANE LIPOPROTEIN CARRIER PROTEIN"/>
    <property type="match status" value="1"/>
</dbReference>
<dbReference type="Proteomes" id="UP000233248">
    <property type="component" value="Unassembled WGS sequence"/>
</dbReference>
<gene>
    <name evidence="2" type="ORF">CP960_13330</name>
</gene>
<dbReference type="KEGG" id="ahs:AHALO_1589"/>
<dbReference type="AlphaFoldDB" id="A0A2N1IZD8"/>
<dbReference type="NCBIfam" id="NF000663">
    <property type="entry name" value="PRK00031.2-1"/>
    <property type="match status" value="1"/>
</dbReference>
<keyword evidence="3" id="KW-1185">Reference proteome</keyword>
<dbReference type="RefSeq" id="WP_101185955.1">
    <property type="nucleotide sequence ID" value="NZ_CP031218.1"/>
</dbReference>
<evidence type="ECO:0000313" key="3">
    <source>
        <dbReference type="Proteomes" id="UP000233248"/>
    </source>
</evidence>